<protein>
    <recommendedName>
        <fullName evidence="5">Class D sortase</fullName>
    </recommendedName>
</protein>
<evidence type="ECO:0000256" key="2">
    <source>
        <dbReference type="PIRSR" id="PIRSR605754-1"/>
    </source>
</evidence>
<dbReference type="NCBIfam" id="TIGR01076">
    <property type="entry name" value="sortase_fam"/>
    <property type="match status" value="1"/>
</dbReference>
<keyword evidence="4" id="KW-1185">Reference proteome</keyword>
<proteinExistence type="predicted"/>
<dbReference type="SUPFAM" id="SSF63817">
    <property type="entry name" value="Sortase"/>
    <property type="match status" value="1"/>
</dbReference>
<name>A0A0J1IFN0_NIACI</name>
<dbReference type="Gene3D" id="2.40.260.10">
    <property type="entry name" value="Sortase"/>
    <property type="match status" value="1"/>
</dbReference>
<sequence>MKIRKKMGILSILIGLGMILYTLSCYLKVETITKQPFLAKDSHVVFSPTQFLKEGEKMGVILMPKLEKTIPIYEGVSAEVLTEGAGHYPKSALPGENNNVVLSGHRDTFFRFLRDLKKNDSLIIQTMEKEYEYKITKFSIVSPNDRTILTPKSRAVLTLTTCYPFSFIGHAPKRYVVTAALIHSEEFGKNNRSE</sequence>
<dbReference type="Pfam" id="PF04203">
    <property type="entry name" value="Sortase"/>
    <property type="match status" value="1"/>
</dbReference>
<organism evidence="3 4">
    <name type="scientific">Niallia circulans</name>
    <name type="common">Bacillus circulans</name>
    <dbReference type="NCBI Taxonomy" id="1397"/>
    <lineage>
        <taxon>Bacteria</taxon>
        <taxon>Bacillati</taxon>
        <taxon>Bacillota</taxon>
        <taxon>Bacilli</taxon>
        <taxon>Bacillales</taxon>
        <taxon>Bacillaceae</taxon>
        <taxon>Niallia</taxon>
    </lineage>
</organism>
<dbReference type="InterPro" id="IPR023365">
    <property type="entry name" value="Sortase_dom-sf"/>
</dbReference>
<dbReference type="InterPro" id="IPR005754">
    <property type="entry name" value="Sortase"/>
</dbReference>
<evidence type="ECO:0000256" key="1">
    <source>
        <dbReference type="ARBA" id="ARBA00022801"/>
    </source>
</evidence>
<dbReference type="InterPro" id="IPR041999">
    <property type="entry name" value="Sortase_D_1"/>
</dbReference>
<feature type="active site" description="Proton donor/acceptor" evidence="2">
    <location>
        <position position="105"/>
    </location>
</feature>
<feature type="active site" description="Acyl-thioester intermediate" evidence="2">
    <location>
        <position position="162"/>
    </location>
</feature>
<dbReference type="EMBL" id="LDPH01000019">
    <property type="protein sequence ID" value="KLV24777.1"/>
    <property type="molecule type" value="Genomic_DNA"/>
</dbReference>
<comment type="caution">
    <text evidence="3">The sequence shown here is derived from an EMBL/GenBank/DDBJ whole genome shotgun (WGS) entry which is preliminary data.</text>
</comment>
<dbReference type="Proteomes" id="UP000036045">
    <property type="component" value="Unassembled WGS sequence"/>
</dbReference>
<dbReference type="AlphaFoldDB" id="A0A0J1IFN0"/>
<dbReference type="InterPro" id="IPR053525">
    <property type="entry name" value="Sortase_D"/>
</dbReference>
<evidence type="ECO:0000313" key="4">
    <source>
        <dbReference type="Proteomes" id="UP000036045"/>
    </source>
</evidence>
<dbReference type="RefSeq" id="WP_047943496.1">
    <property type="nucleotide sequence ID" value="NZ_JBANBP010000152.1"/>
</dbReference>
<gene>
    <name evidence="3" type="ORF">ABW02_17115</name>
</gene>
<keyword evidence="1" id="KW-0378">Hydrolase</keyword>
<dbReference type="OrthoDB" id="165822at2"/>
<evidence type="ECO:0008006" key="5">
    <source>
        <dbReference type="Google" id="ProtNLM"/>
    </source>
</evidence>
<accession>A0A0J1IFN0</accession>
<evidence type="ECO:0000313" key="3">
    <source>
        <dbReference type="EMBL" id="KLV24777.1"/>
    </source>
</evidence>
<dbReference type="GO" id="GO:0016787">
    <property type="term" value="F:hydrolase activity"/>
    <property type="evidence" value="ECO:0007669"/>
    <property type="project" value="UniProtKB-KW"/>
</dbReference>
<reference evidence="3 4" key="1">
    <citation type="submission" date="2015-05" db="EMBL/GenBank/DDBJ databases">
        <title>Whole genome sequence and identification of bacterial endophytes from Costus igneus.</title>
        <authorList>
            <person name="Lee Y.P."/>
            <person name="Gan H.M."/>
            <person name="Eng W."/>
            <person name="Wheatley M.S."/>
            <person name="Caraballo A."/>
            <person name="Polter S."/>
            <person name="Savka M.A."/>
            <person name="Hudson A.O."/>
        </authorList>
    </citation>
    <scope>NUCLEOTIDE SEQUENCE [LARGE SCALE GENOMIC DNA]</scope>
    <source>
        <strain evidence="3 4">RIT379</strain>
    </source>
</reference>
<dbReference type="CDD" id="cd05828">
    <property type="entry name" value="Sortase_D_1"/>
    <property type="match status" value="1"/>
</dbReference>
<dbReference type="NCBIfam" id="NF033746">
    <property type="entry name" value="class_D_sortase"/>
    <property type="match status" value="1"/>
</dbReference>
<dbReference type="PATRIC" id="fig|1397.4.peg.1630"/>